<dbReference type="Proteomes" id="UP000321562">
    <property type="component" value="Unassembled WGS sequence"/>
</dbReference>
<reference evidence="3 4" key="1">
    <citation type="submission" date="2019-08" db="EMBL/GenBank/DDBJ databases">
        <authorList>
            <person name="Ye J."/>
        </authorList>
    </citation>
    <scope>NUCLEOTIDE SEQUENCE [LARGE SCALE GENOMIC DNA]</scope>
    <source>
        <strain evidence="3 4">TK008</strain>
    </source>
</reference>
<dbReference type="Gene3D" id="1.10.1130.10">
    <property type="entry name" value="Flavocytochrome C3, Chain A"/>
    <property type="match status" value="1"/>
</dbReference>
<dbReference type="GO" id="GO:0016491">
    <property type="term" value="F:oxidoreductase activity"/>
    <property type="evidence" value="ECO:0007669"/>
    <property type="project" value="TreeGrafter"/>
</dbReference>
<dbReference type="InterPro" id="IPR051829">
    <property type="entry name" value="Multiheme_Cytochr_ET"/>
</dbReference>
<evidence type="ECO:0000256" key="1">
    <source>
        <dbReference type="ARBA" id="ARBA00022729"/>
    </source>
</evidence>
<dbReference type="Pfam" id="PF13435">
    <property type="entry name" value="Cytochrome_C554"/>
    <property type="match status" value="1"/>
</dbReference>
<dbReference type="OrthoDB" id="9814800at2"/>
<evidence type="ECO:0000259" key="2">
    <source>
        <dbReference type="Pfam" id="PF13435"/>
    </source>
</evidence>
<dbReference type="SUPFAM" id="SSF48695">
    <property type="entry name" value="Multiheme cytochromes"/>
    <property type="match status" value="1"/>
</dbReference>
<feature type="domain" description="Cytochrome c-552/4" evidence="2">
    <location>
        <begin position="86"/>
        <end position="170"/>
    </location>
</feature>
<organism evidence="3 4">
    <name type="scientific">Paracoccus aurantiacus</name>
    <dbReference type="NCBI Taxonomy" id="2599412"/>
    <lineage>
        <taxon>Bacteria</taxon>
        <taxon>Pseudomonadati</taxon>
        <taxon>Pseudomonadota</taxon>
        <taxon>Alphaproteobacteria</taxon>
        <taxon>Rhodobacterales</taxon>
        <taxon>Paracoccaceae</taxon>
        <taxon>Paracoccus</taxon>
    </lineage>
</organism>
<dbReference type="EMBL" id="VOPL01000002">
    <property type="protein sequence ID" value="TXB69943.1"/>
    <property type="molecule type" value="Genomic_DNA"/>
</dbReference>
<dbReference type="PANTHER" id="PTHR35038:SF8">
    <property type="entry name" value="C-TYPE POLYHEME CYTOCHROME OMCC"/>
    <property type="match status" value="1"/>
</dbReference>
<dbReference type="InterPro" id="IPR023155">
    <property type="entry name" value="Cyt_c-552/4"/>
</dbReference>
<dbReference type="RefSeq" id="WP_147097233.1">
    <property type="nucleotide sequence ID" value="NZ_JBHUFH010000001.1"/>
</dbReference>
<comment type="caution">
    <text evidence="3">The sequence shown here is derived from an EMBL/GenBank/DDBJ whole genome shotgun (WGS) entry which is preliminary data.</text>
</comment>
<evidence type="ECO:0000313" key="3">
    <source>
        <dbReference type="EMBL" id="TXB69943.1"/>
    </source>
</evidence>
<name>A0A5C6S6E8_9RHOB</name>
<dbReference type="PANTHER" id="PTHR35038">
    <property type="entry name" value="DISSIMILATORY SULFITE REDUCTASE SIRA"/>
    <property type="match status" value="1"/>
</dbReference>
<dbReference type="InterPro" id="IPR036280">
    <property type="entry name" value="Multihaem_cyt_sf"/>
</dbReference>
<evidence type="ECO:0000313" key="4">
    <source>
        <dbReference type="Proteomes" id="UP000321562"/>
    </source>
</evidence>
<accession>A0A5C6S6E8</accession>
<sequence length="518" mass="56061">MKLKSQLRYHARALVVGAILAATLVLSLIWMTPAARPVGVAMKDIPFYRLPFGPDDAGTERPFWPSRLQSHSGQFSDPDRLPSAAECGNCHQREFQEWAGSLHAIADRDLIYEATVEANENADKRHPERARFCEGCHAPAEMLSGRVNRFVSVGPSDALTEGVACITCHTATHADGEAGNGAITLAYGRAEAERDAPQGAALLADPRAHLNAFAAPETTALLKSAQLCGSCHVEIYDMSNSRAEVAQPVQTTFLEWQSSWYARQGITCQDCHMASDPAAQVMAIRAGNTAKPERYSHRFVGGNHLLTDTGLGDALSVLRGGMLPGMDAATTKATLDVQSRQTTALLRSAAGLELRASNRDADGLHLDIAVQNLGAGHNLPTGVNDQKHIWLEVVLTDPTGAEVFRSGGAAERLGVEDPAAVTWIEHFLDSKGRRLSDHLTFSTAKVVWMRKPIPPRGEDVVRYDVALPDGTAGPLHLSVKLFYRIALPELIFTNLRRDMALPSFTMAELSVDLPDSSP</sequence>
<keyword evidence="4" id="KW-1185">Reference proteome</keyword>
<gene>
    <name evidence="3" type="ORF">FQV27_07495</name>
</gene>
<proteinExistence type="predicted"/>
<dbReference type="AlphaFoldDB" id="A0A5C6S6E8"/>
<protein>
    <recommendedName>
        <fullName evidence="2">Cytochrome c-552/4 domain-containing protein</fullName>
    </recommendedName>
</protein>
<keyword evidence="1" id="KW-0732">Signal</keyword>